<gene>
    <name evidence="1" type="ORF">N0V84_010326</name>
</gene>
<dbReference type="Proteomes" id="UP001140502">
    <property type="component" value="Unassembled WGS sequence"/>
</dbReference>
<proteinExistence type="predicted"/>
<feature type="non-terminal residue" evidence="1">
    <location>
        <position position="1"/>
    </location>
</feature>
<keyword evidence="2" id="KW-1185">Reference proteome</keyword>
<protein>
    <submittedName>
        <fullName evidence="1">Uncharacterized protein</fullName>
    </submittedName>
</protein>
<sequence length="313" mass="35651">MAEDQRRVSRIKTLLGRRLQDVYRQLPAEVCLMIAGELVREFAAMTTAELWRTHQNQGHLENMLVPILVDVRAQYIYIDGVRYLKTVSPSPSLQGTQILDPATAWAIDTIHVLEDHLGIRQILFSTAERSVELSSLLSSPVKDAWWRNIPFSAHSFFAISDGVKLRAIEAVGTGYRPVPSAAMEMESQSAYKEVAWSRPMYPAHEPVLRYWQLNSEQIMSDEDDRGESLLTGLPTMCALTRRRFRIASLDFNDPAVTGYSVCFASGIRGIYVHRGGEDLVIYDDIDMYTRDGIWMHMPVDRNERISAIWIRSD</sequence>
<dbReference type="OrthoDB" id="5153231at2759"/>
<organism evidence="1 2">
    <name type="scientific">Fusarium piperis</name>
    <dbReference type="NCBI Taxonomy" id="1435070"/>
    <lineage>
        <taxon>Eukaryota</taxon>
        <taxon>Fungi</taxon>
        <taxon>Dikarya</taxon>
        <taxon>Ascomycota</taxon>
        <taxon>Pezizomycotina</taxon>
        <taxon>Sordariomycetes</taxon>
        <taxon>Hypocreomycetidae</taxon>
        <taxon>Hypocreales</taxon>
        <taxon>Nectriaceae</taxon>
        <taxon>Fusarium</taxon>
        <taxon>Fusarium solani species complex</taxon>
    </lineage>
</organism>
<dbReference type="EMBL" id="JAPEUR010000322">
    <property type="protein sequence ID" value="KAJ4311647.1"/>
    <property type="molecule type" value="Genomic_DNA"/>
</dbReference>
<reference evidence="1" key="1">
    <citation type="submission" date="2022-10" db="EMBL/GenBank/DDBJ databases">
        <title>Tapping the CABI collections for fungal endophytes: first genome assemblies for Collariella, Neodidymelliopsis, Ascochyta clinopodiicola, Didymella pomorum, Didymosphaeria variabile, Neocosmospora piperis and Neocucurbitaria cava.</title>
        <authorList>
            <person name="Hill R."/>
        </authorList>
    </citation>
    <scope>NUCLEOTIDE SEQUENCE</scope>
    <source>
        <strain evidence="1">IMI 366586</strain>
    </source>
</reference>
<name>A0A9W8TFG6_9HYPO</name>
<evidence type="ECO:0000313" key="2">
    <source>
        <dbReference type="Proteomes" id="UP001140502"/>
    </source>
</evidence>
<evidence type="ECO:0000313" key="1">
    <source>
        <dbReference type="EMBL" id="KAJ4311647.1"/>
    </source>
</evidence>
<dbReference type="AlphaFoldDB" id="A0A9W8TFG6"/>
<comment type="caution">
    <text evidence="1">The sequence shown here is derived from an EMBL/GenBank/DDBJ whole genome shotgun (WGS) entry which is preliminary data.</text>
</comment>
<accession>A0A9W8TFG6</accession>